<evidence type="ECO:0000313" key="2">
    <source>
        <dbReference type="Proteomes" id="UP000250321"/>
    </source>
</evidence>
<keyword evidence="2" id="KW-1185">Reference proteome</keyword>
<accession>A0A314UEL3</accession>
<dbReference type="AlphaFoldDB" id="A0A314UEL3"/>
<reference evidence="1 2" key="1">
    <citation type="submission" date="2018-02" db="EMBL/GenBank/DDBJ databases">
        <title>Draft genome of wild Prunus yedoensis var. nudiflora.</title>
        <authorList>
            <person name="Baek S."/>
            <person name="Kim J.-H."/>
            <person name="Choi K."/>
            <person name="Kim G.-B."/>
            <person name="Cho A."/>
            <person name="Jang H."/>
            <person name="Shin C.-H."/>
            <person name="Yu H.-J."/>
            <person name="Mun J.-H."/>
        </authorList>
    </citation>
    <scope>NUCLEOTIDE SEQUENCE [LARGE SCALE GENOMIC DNA]</scope>
    <source>
        <strain evidence="2">cv. Jeju island</strain>
        <tissue evidence="1">Leaf</tissue>
    </source>
</reference>
<dbReference type="OrthoDB" id="1630823at2759"/>
<dbReference type="STRING" id="2094558.A0A314UEL3"/>
<name>A0A314UEL3_PRUYE</name>
<evidence type="ECO:0000313" key="1">
    <source>
        <dbReference type="EMBL" id="PQM35242.1"/>
    </source>
</evidence>
<organism evidence="1 2">
    <name type="scientific">Prunus yedoensis var. nudiflora</name>
    <dbReference type="NCBI Taxonomy" id="2094558"/>
    <lineage>
        <taxon>Eukaryota</taxon>
        <taxon>Viridiplantae</taxon>
        <taxon>Streptophyta</taxon>
        <taxon>Embryophyta</taxon>
        <taxon>Tracheophyta</taxon>
        <taxon>Spermatophyta</taxon>
        <taxon>Magnoliopsida</taxon>
        <taxon>eudicotyledons</taxon>
        <taxon>Gunneridae</taxon>
        <taxon>Pentapetalae</taxon>
        <taxon>rosids</taxon>
        <taxon>fabids</taxon>
        <taxon>Rosales</taxon>
        <taxon>Rosaceae</taxon>
        <taxon>Amygdaloideae</taxon>
        <taxon>Amygdaleae</taxon>
        <taxon>Prunus</taxon>
    </lineage>
</organism>
<sequence>MNQWEGIIAAFSSVTKGMEVELCGIRLVYEQDLKGLIQTITQYTINSPPVYYQRSDETVVLEGGEHFSFLHMTGSLLEKAKSMGSNFLDTVGCPFPLQRMVSGESYRCEGFVHLLHRKPFRQFQSPLLAK</sequence>
<proteinExistence type="predicted"/>
<dbReference type="Proteomes" id="UP000250321">
    <property type="component" value="Unassembled WGS sequence"/>
</dbReference>
<protein>
    <submittedName>
        <fullName evidence="1">Uncharacterized protein</fullName>
    </submittedName>
</protein>
<gene>
    <name evidence="1" type="ORF">Pyn_29420</name>
</gene>
<comment type="caution">
    <text evidence="1">The sequence shown here is derived from an EMBL/GenBank/DDBJ whole genome shotgun (WGS) entry which is preliminary data.</text>
</comment>
<dbReference type="EMBL" id="PJQY01003699">
    <property type="protein sequence ID" value="PQM35242.1"/>
    <property type="molecule type" value="Genomic_DNA"/>
</dbReference>